<keyword evidence="2" id="KW-0624">Polysaccharide degradation</keyword>
<feature type="domain" description="SLH" evidence="5">
    <location>
        <begin position="201"/>
        <end position="268"/>
    </location>
</feature>
<keyword evidence="7" id="KW-1185">Reference proteome</keyword>
<evidence type="ECO:0000256" key="3">
    <source>
        <dbReference type="SAM" id="SignalP"/>
    </source>
</evidence>
<keyword evidence="2" id="KW-0119">Carbohydrate metabolism</keyword>
<accession>A0ABN2JZU4</accession>
<keyword evidence="1" id="KW-0378">Hydrolase</keyword>
<gene>
    <name evidence="6" type="ORF">GCM10009710_26190</name>
</gene>
<dbReference type="InterPro" id="IPR001119">
    <property type="entry name" value="SLH_dom"/>
</dbReference>
<feature type="chain" id="PRO_5045390267" description="S-layer homology domain-containing protein" evidence="3">
    <location>
        <begin position="33"/>
        <end position="334"/>
    </location>
</feature>
<dbReference type="InterPro" id="IPR051465">
    <property type="entry name" value="Cell_Envelope_Struct_Comp"/>
</dbReference>
<dbReference type="InterPro" id="IPR013783">
    <property type="entry name" value="Ig-like_fold"/>
</dbReference>
<dbReference type="InterPro" id="IPR036116">
    <property type="entry name" value="FN3_sf"/>
</dbReference>
<evidence type="ECO:0008006" key="8">
    <source>
        <dbReference type="Google" id="ProtNLM"/>
    </source>
</evidence>
<dbReference type="PROSITE" id="PS50853">
    <property type="entry name" value="FN3"/>
    <property type="match status" value="1"/>
</dbReference>
<feature type="domain" description="Fibronectin type-III" evidence="4">
    <location>
        <begin position="38"/>
        <end position="132"/>
    </location>
</feature>
<evidence type="ECO:0000313" key="6">
    <source>
        <dbReference type="EMBL" id="GAA1744936.1"/>
    </source>
</evidence>
<reference evidence="6 7" key="1">
    <citation type="journal article" date="2019" name="Int. J. Syst. Evol. Microbiol.">
        <title>The Global Catalogue of Microorganisms (GCM) 10K type strain sequencing project: providing services to taxonomists for standard genome sequencing and annotation.</title>
        <authorList>
            <consortium name="The Broad Institute Genomics Platform"/>
            <consortium name="The Broad Institute Genome Sequencing Center for Infectious Disease"/>
            <person name="Wu L."/>
            <person name="Ma J."/>
        </authorList>
    </citation>
    <scope>NUCLEOTIDE SEQUENCE [LARGE SCALE GENOMIC DNA]</scope>
    <source>
        <strain evidence="6 7">JCM 13518</strain>
    </source>
</reference>
<dbReference type="RefSeq" id="WP_344202384.1">
    <property type="nucleotide sequence ID" value="NZ_BAAAME010000004.1"/>
</dbReference>
<dbReference type="SMART" id="SM00060">
    <property type="entry name" value="FN3"/>
    <property type="match status" value="1"/>
</dbReference>
<name>A0ABN2JZU4_9ACTN</name>
<evidence type="ECO:0000259" key="4">
    <source>
        <dbReference type="PROSITE" id="PS50853"/>
    </source>
</evidence>
<dbReference type="Gene3D" id="2.60.40.10">
    <property type="entry name" value="Immunoglobulins"/>
    <property type="match status" value="1"/>
</dbReference>
<feature type="signal peptide" evidence="3">
    <location>
        <begin position="1"/>
        <end position="32"/>
    </location>
</feature>
<keyword evidence="3" id="KW-0732">Signal</keyword>
<feature type="domain" description="SLH" evidence="5">
    <location>
        <begin position="132"/>
        <end position="199"/>
    </location>
</feature>
<dbReference type="PROSITE" id="PS51272">
    <property type="entry name" value="SLH"/>
    <property type="match status" value="3"/>
</dbReference>
<proteinExistence type="predicted"/>
<dbReference type="EMBL" id="BAAAME010000004">
    <property type="protein sequence ID" value="GAA1744936.1"/>
    <property type="molecule type" value="Genomic_DNA"/>
</dbReference>
<comment type="caution">
    <text evidence="6">The sequence shown here is derived from an EMBL/GenBank/DDBJ whole genome shotgun (WGS) entry which is preliminary data.</text>
</comment>
<organism evidence="6 7">
    <name type="scientific">Aeromicrobium alkaliterrae</name>
    <dbReference type="NCBI Taxonomy" id="302168"/>
    <lineage>
        <taxon>Bacteria</taxon>
        <taxon>Bacillati</taxon>
        <taxon>Actinomycetota</taxon>
        <taxon>Actinomycetes</taxon>
        <taxon>Propionibacteriales</taxon>
        <taxon>Nocardioidaceae</taxon>
        <taxon>Aeromicrobium</taxon>
    </lineage>
</organism>
<evidence type="ECO:0000256" key="2">
    <source>
        <dbReference type="ARBA" id="ARBA00023326"/>
    </source>
</evidence>
<evidence type="ECO:0000313" key="7">
    <source>
        <dbReference type="Proteomes" id="UP001501057"/>
    </source>
</evidence>
<dbReference type="CDD" id="cd00063">
    <property type="entry name" value="FN3"/>
    <property type="match status" value="1"/>
</dbReference>
<evidence type="ECO:0000259" key="5">
    <source>
        <dbReference type="PROSITE" id="PS51272"/>
    </source>
</evidence>
<dbReference type="InterPro" id="IPR003961">
    <property type="entry name" value="FN3_dom"/>
</dbReference>
<sequence>MSAWSVRRRLAGAVIAGLALTLAPAVTTAASAADAPAAPSNVRVDLSTPPAVGTLKITWDASPSPDVSEYLIMAIGENGIGKPIGFTPVSNRTFTITNVNPGESLDISVSAVRSEQISGAATLRATAIDDNAPAYPFTDTGANTFRYQIAWLSSKGITTGYLGPNSTRFFSPSQPVLREQMAAFLYRFAQSQESFDYTAPATSPFIDVPTTATFYKEITWLNSRGITTGYDEPGGKKSFRGNQPVLREQTAAFLYRYDGAEFAPEGQSFLDVPPTATFYRQIEWLASQGITTGYAEGNSVVFRGGQAVLREQMAAFLYRYENGFFGDNTVIIEG</sequence>
<evidence type="ECO:0000256" key="1">
    <source>
        <dbReference type="ARBA" id="ARBA00023295"/>
    </source>
</evidence>
<dbReference type="PANTHER" id="PTHR43308">
    <property type="entry name" value="OUTER MEMBRANE PROTEIN ALPHA-RELATED"/>
    <property type="match status" value="1"/>
</dbReference>
<protein>
    <recommendedName>
        <fullName evidence="8">S-layer homology domain-containing protein</fullName>
    </recommendedName>
</protein>
<keyword evidence="1" id="KW-0326">Glycosidase</keyword>
<dbReference type="Proteomes" id="UP001501057">
    <property type="component" value="Unassembled WGS sequence"/>
</dbReference>
<dbReference type="Pfam" id="PF00395">
    <property type="entry name" value="SLH"/>
    <property type="match status" value="3"/>
</dbReference>
<feature type="domain" description="SLH" evidence="5">
    <location>
        <begin position="269"/>
        <end position="331"/>
    </location>
</feature>
<dbReference type="SUPFAM" id="SSF49265">
    <property type="entry name" value="Fibronectin type III"/>
    <property type="match status" value="1"/>
</dbReference>